<evidence type="ECO:0000313" key="3">
    <source>
        <dbReference type="Proteomes" id="UP000175971"/>
    </source>
</evidence>
<comment type="caution">
    <text evidence="2">The sequence shown here is derived from an EMBL/GenBank/DDBJ whole genome shotgun (WGS) entry which is preliminary data.</text>
</comment>
<feature type="region of interest" description="Disordered" evidence="1">
    <location>
        <begin position="46"/>
        <end position="73"/>
    </location>
</feature>
<proteinExistence type="predicted"/>
<feature type="compositionally biased region" description="Gly residues" evidence="1">
    <location>
        <begin position="56"/>
        <end position="73"/>
    </location>
</feature>
<sequence>MPGGLLGPGVQGEDGFAGAQGLDGEAFVLGAGRFILRLLGGLPREDGGDAFDQVGHEGGPPGGPGGGSGGERVGLGEGVQQLQGGGAGDGLGHRPHGGGVVQVAPGGGLDEQEMVAYEGGDDAHVVLVEADPGGHVPGDDLTGHRVVAGPALADVVEEGGDQQEVGAVDAAGEGGGADGGLHQVPVDGPGVDGVALGAAVDAFPVGQQPGDDPFRFERLPDADGGLPRAEQGDQLLAGLRRPGDRQRADGGGEVAYEVAGERQPGLGGGRGGAQGEDGVAVGAGGPGEDHLAVGLHHTVGERSALRRGLGAAEGAAEHGAEPGPDRAGAQHPVDLAPGDVGGVRDRARGLVHLAQQGVGVEQPERLGHLVLFLEGEAVGGAAGGEVEGVAGVEEGAAGPVEPFARGVRDPGGGDGAQGGGVAETAAGLLEVGFQEELQLARPLGPLLAQLVEGGEAFGGLVAPVREDRGAQGGDEPEVPGDRPGVQQPELHLEVLAGRPPGLAGGAYGVVEGEAQVPDRVPDGVREGGDGGRVGAAVVEQEQVQVAARGEFAAAVAPDGDEGGPAHPGAGRGRREQAGEPVVGEPGEGRTARRPGPRLLLEQAQPGRRVAAGSRVFAVGDRFGARHPGAFRLAGPRSGAPVRCAGPSVGGVGPGPSAGVRPGQAPGGGSREPPADACPARGPRPPAPAGASVRGRPGRVRRCGRGRRSRPGRSRPFRHRSCRYGRP</sequence>
<feature type="compositionally biased region" description="Basic residues" evidence="1">
    <location>
        <begin position="695"/>
        <end position="726"/>
    </location>
</feature>
<gene>
    <name evidence="2" type="ORF">AN221_00395</name>
</gene>
<organism evidence="2 3">
    <name type="scientific">Streptomyces nanshensis</name>
    <dbReference type="NCBI Taxonomy" id="518642"/>
    <lineage>
        <taxon>Bacteria</taxon>
        <taxon>Bacillati</taxon>
        <taxon>Actinomycetota</taxon>
        <taxon>Actinomycetes</taxon>
        <taxon>Kitasatosporales</taxon>
        <taxon>Streptomycetaceae</taxon>
        <taxon>Streptomyces</taxon>
    </lineage>
</organism>
<dbReference type="AlphaFoldDB" id="A0A1E7M3C6"/>
<feature type="region of interest" description="Disordered" evidence="1">
    <location>
        <begin position="555"/>
        <end position="609"/>
    </location>
</feature>
<evidence type="ECO:0000313" key="2">
    <source>
        <dbReference type="EMBL" id="OEV22593.1"/>
    </source>
</evidence>
<protein>
    <submittedName>
        <fullName evidence="2">Uncharacterized protein</fullName>
    </submittedName>
</protein>
<accession>A0A1E7M3C6</accession>
<dbReference type="Proteomes" id="UP000175971">
    <property type="component" value="Unassembled WGS sequence"/>
</dbReference>
<evidence type="ECO:0000256" key="1">
    <source>
        <dbReference type="SAM" id="MobiDB-lite"/>
    </source>
</evidence>
<feature type="region of interest" description="Disordered" evidence="1">
    <location>
        <begin position="630"/>
        <end position="726"/>
    </location>
</feature>
<keyword evidence="3" id="KW-1185">Reference proteome</keyword>
<reference evidence="2 3" key="1">
    <citation type="journal article" date="2016" name="Front. Microbiol.">
        <title>Comparative Genomics Analysis of Streptomyces Species Reveals Their Adaptation to the Marine Environment and Their Diversity at the Genomic Level.</title>
        <authorList>
            <person name="Tian X."/>
            <person name="Zhang Z."/>
            <person name="Yang T."/>
            <person name="Chen M."/>
            <person name="Li J."/>
            <person name="Chen F."/>
            <person name="Yang J."/>
            <person name="Li W."/>
            <person name="Zhang B."/>
            <person name="Zhang Z."/>
            <person name="Wu J."/>
            <person name="Zhang C."/>
            <person name="Long L."/>
            <person name="Xiao J."/>
        </authorList>
    </citation>
    <scope>NUCLEOTIDE SEQUENCE [LARGE SCALE GENOMIC DNA]</scope>
    <source>
        <strain evidence="2 3">SCSIO M10372</strain>
    </source>
</reference>
<dbReference type="EMBL" id="LJGZ01000002">
    <property type="protein sequence ID" value="OEV22593.1"/>
    <property type="molecule type" value="Genomic_DNA"/>
</dbReference>
<feature type="region of interest" description="Disordered" evidence="1">
    <location>
        <begin position="306"/>
        <end position="333"/>
    </location>
</feature>
<name>A0A1E7M3C6_9ACTN</name>
<feature type="compositionally biased region" description="Basic and acidic residues" evidence="1">
    <location>
        <begin position="315"/>
        <end position="324"/>
    </location>
</feature>